<evidence type="ECO:0000313" key="2">
    <source>
        <dbReference type="EMBL" id="SCM78810.1"/>
    </source>
</evidence>
<dbReference type="InterPro" id="IPR000014">
    <property type="entry name" value="PAS"/>
</dbReference>
<feature type="domain" description="PAS" evidence="1">
    <location>
        <begin position="187"/>
        <end position="250"/>
    </location>
</feature>
<sequence length="296" mass="33578">MPNTELYRRQNPALFPGAAGRTDLSRLGGSEIQVWEGTAVFSVCRSMFLRTRLENWIKASRSAGAAPLLKELYGFEEEAHLDDAMLLLQQGDDFIYVHQGAKSVREYGKVFRGVQLSSIPGNMSLSLRRHYNAAAYDMRPRYMQFRTDFSGRHVRWERIVLPLVSDQKLTTKFLLLYSEPLDDKLEILQAAFDRSPIGMVAAAKTIGEEKALEDAAILLVNNRACSMLGMEEDSIPVSTVRDLRAWVQNVRKWEQIGEPKTTSGKTIIGFRDKEKAKTITVVIEPIEHFVIFHLLD</sequence>
<dbReference type="RefSeq" id="WP_288198258.1">
    <property type="nucleotide sequence ID" value="NZ_LT608334.1"/>
</dbReference>
<protein>
    <recommendedName>
        <fullName evidence="1">PAS domain-containing protein</fullName>
    </recommendedName>
</protein>
<accession>A0A212LMS2</accession>
<reference evidence="2" key="1">
    <citation type="submission" date="2016-08" db="EMBL/GenBank/DDBJ databases">
        <authorList>
            <person name="Seilhamer J.J."/>
        </authorList>
    </citation>
    <scope>NUCLEOTIDE SEQUENCE</scope>
    <source>
        <strain evidence="2">86</strain>
    </source>
</reference>
<evidence type="ECO:0000259" key="1">
    <source>
        <dbReference type="Pfam" id="PF13188"/>
    </source>
</evidence>
<dbReference type="Pfam" id="PF13188">
    <property type="entry name" value="PAS_8"/>
    <property type="match status" value="1"/>
</dbReference>
<dbReference type="EMBL" id="FMJD01000013">
    <property type="protein sequence ID" value="SCM78810.1"/>
    <property type="molecule type" value="Genomic_DNA"/>
</dbReference>
<dbReference type="AlphaFoldDB" id="A0A212LMS2"/>
<gene>
    <name evidence="2" type="ORF">KL86PLE_90090</name>
</gene>
<organism evidence="2">
    <name type="scientific">uncultured Pleomorphomonas sp</name>
    <dbReference type="NCBI Taxonomy" id="442121"/>
    <lineage>
        <taxon>Bacteria</taxon>
        <taxon>Pseudomonadati</taxon>
        <taxon>Pseudomonadota</taxon>
        <taxon>Alphaproteobacteria</taxon>
        <taxon>Hyphomicrobiales</taxon>
        <taxon>Pleomorphomonadaceae</taxon>
        <taxon>Pleomorphomonas</taxon>
        <taxon>environmental samples</taxon>
    </lineage>
</organism>
<name>A0A212LMS2_9HYPH</name>
<proteinExistence type="predicted"/>